<dbReference type="STRING" id="113562.SAMN04489716_6948"/>
<organism evidence="2 3">
    <name type="scientific">Actinoplanes derwentensis</name>
    <dbReference type="NCBI Taxonomy" id="113562"/>
    <lineage>
        <taxon>Bacteria</taxon>
        <taxon>Bacillati</taxon>
        <taxon>Actinomycetota</taxon>
        <taxon>Actinomycetes</taxon>
        <taxon>Micromonosporales</taxon>
        <taxon>Micromonosporaceae</taxon>
        <taxon>Actinoplanes</taxon>
    </lineage>
</organism>
<feature type="region of interest" description="Disordered" evidence="1">
    <location>
        <begin position="64"/>
        <end position="90"/>
    </location>
</feature>
<protein>
    <submittedName>
        <fullName evidence="2">Uncharacterized protein</fullName>
    </submittedName>
</protein>
<dbReference type="Proteomes" id="UP000198688">
    <property type="component" value="Chromosome I"/>
</dbReference>
<evidence type="ECO:0000313" key="3">
    <source>
        <dbReference type="Proteomes" id="UP000198688"/>
    </source>
</evidence>
<proteinExistence type="predicted"/>
<reference evidence="2 3" key="1">
    <citation type="submission" date="2016-10" db="EMBL/GenBank/DDBJ databases">
        <authorList>
            <person name="de Groot N.N."/>
        </authorList>
    </citation>
    <scope>NUCLEOTIDE SEQUENCE [LARGE SCALE GENOMIC DNA]</scope>
    <source>
        <strain evidence="2 3">DSM 43941</strain>
    </source>
</reference>
<evidence type="ECO:0000313" key="2">
    <source>
        <dbReference type="EMBL" id="SDT74327.1"/>
    </source>
</evidence>
<dbReference type="EMBL" id="LT629758">
    <property type="protein sequence ID" value="SDT74327.1"/>
    <property type="molecule type" value="Genomic_DNA"/>
</dbReference>
<keyword evidence="3" id="KW-1185">Reference proteome</keyword>
<dbReference type="RefSeq" id="WP_197686014.1">
    <property type="nucleotide sequence ID" value="NZ_BOMJ01000003.1"/>
</dbReference>
<gene>
    <name evidence="2" type="ORF">SAMN04489716_6948</name>
</gene>
<sequence>MNAPRVVDLVHYTSYGTPGGEYPSVCRAAVVTAAGQPGENARTPVALCVLNPAGAQFVQRVLQSGAADGGPHPGGTWHRPGPGCVGEDVD</sequence>
<name>A0A1H2CVN5_9ACTN</name>
<accession>A0A1H2CVN5</accession>
<dbReference type="AlphaFoldDB" id="A0A1H2CVN5"/>
<evidence type="ECO:0000256" key="1">
    <source>
        <dbReference type="SAM" id="MobiDB-lite"/>
    </source>
</evidence>